<dbReference type="PANTHER" id="PTHR34390">
    <property type="entry name" value="UPF0442 PROTEIN YJJB-RELATED"/>
    <property type="match status" value="1"/>
</dbReference>
<evidence type="ECO:0000313" key="12">
    <source>
        <dbReference type="Proteomes" id="UP001165283"/>
    </source>
</evidence>
<evidence type="ECO:0000256" key="7">
    <source>
        <dbReference type="SAM" id="MobiDB-lite"/>
    </source>
</evidence>
<keyword evidence="4 8" id="KW-1133">Transmembrane helix</keyword>
<evidence type="ECO:0000256" key="6">
    <source>
        <dbReference type="ARBA" id="ARBA00034125"/>
    </source>
</evidence>
<keyword evidence="12" id="KW-1185">Reference proteome</keyword>
<feature type="region of interest" description="Disordered" evidence="7">
    <location>
        <begin position="449"/>
        <end position="470"/>
    </location>
</feature>
<dbReference type="InterPro" id="IPR050539">
    <property type="entry name" value="ThrE_Dicarb/AminoAcid_Exp"/>
</dbReference>
<evidence type="ECO:0000256" key="8">
    <source>
        <dbReference type="SAM" id="Phobius"/>
    </source>
</evidence>
<evidence type="ECO:0000313" key="11">
    <source>
        <dbReference type="EMBL" id="MCO1655168.1"/>
    </source>
</evidence>
<feature type="transmembrane region" description="Helical" evidence="8">
    <location>
        <begin position="239"/>
        <end position="256"/>
    </location>
</feature>
<gene>
    <name evidence="11" type="ORF">KDL28_08895</name>
</gene>
<evidence type="ECO:0000256" key="2">
    <source>
        <dbReference type="ARBA" id="ARBA00022475"/>
    </source>
</evidence>
<feature type="transmembrane region" description="Helical" evidence="8">
    <location>
        <begin position="312"/>
        <end position="332"/>
    </location>
</feature>
<protein>
    <submittedName>
        <fullName evidence="11">Threonine/serine exporter family protein</fullName>
    </submittedName>
</protein>
<dbReference type="Pfam" id="PF06738">
    <property type="entry name" value="ThrE"/>
    <property type="match status" value="1"/>
</dbReference>
<dbReference type="RefSeq" id="WP_252436935.1">
    <property type="nucleotide sequence ID" value="NZ_JAGSOV010000019.1"/>
</dbReference>
<dbReference type="EMBL" id="JAGSOV010000019">
    <property type="protein sequence ID" value="MCO1655168.1"/>
    <property type="molecule type" value="Genomic_DNA"/>
</dbReference>
<feature type="transmembrane region" description="Helical" evidence="8">
    <location>
        <begin position="424"/>
        <end position="444"/>
    </location>
</feature>
<feature type="transmembrane region" description="Helical" evidence="8">
    <location>
        <begin position="213"/>
        <end position="233"/>
    </location>
</feature>
<keyword evidence="5 8" id="KW-0472">Membrane</keyword>
<comment type="similarity">
    <text evidence="6">Belongs to the ThrE exporter (TC 2.A.79) family.</text>
</comment>
<evidence type="ECO:0000259" key="10">
    <source>
        <dbReference type="Pfam" id="PF12821"/>
    </source>
</evidence>
<comment type="subcellular location">
    <subcellularLocation>
        <location evidence="1">Cell membrane</location>
        <topology evidence="1">Multi-pass membrane protein</topology>
    </subcellularLocation>
</comment>
<evidence type="ECO:0000259" key="9">
    <source>
        <dbReference type="Pfam" id="PF06738"/>
    </source>
</evidence>
<feature type="transmembrane region" description="Helical" evidence="8">
    <location>
        <begin position="392"/>
        <end position="412"/>
    </location>
</feature>
<dbReference type="Proteomes" id="UP001165283">
    <property type="component" value="Unassembled WGS sequence"/>
</dbReference>
<feature type="domain" description="Threonine/serine exporter-like N-terminal" evidence="9">
    <location>
        <begin position="50"/>
        <end position="294"/>
    </location>
</feature>
<evidence type="ECO:0000256" key="3">
    <source>
        <dbReference type="ARBA" id="ARBA00022692"/>
    </source>
</evidence>
<accession>A0ABT0ZWQ4</accession>
<feature type="transmembrane region" description="Helical" evidence="8">
    <location>
        <begin position="363"/>
        <end position="383"/>
    </location>
</feature>
<evidence type="ECO:0000256" key="1">
    <source>
        <dbReference type="ARBA" id="ARBA00004651"/>
    </source>
</evidence>
<evidence type="ECO:0000256" key="5">
    <source>
        <dbReference type="ARBA" id="ARBA00023136"/>
    </source>
</evidence>
<feature type="region of interest" description="Disordered" evidence="7">
    <location>
        <begin position="1"/>
        <end position="32"/>
    </location>
</feature>
<name>A0ABT0ZWQ4_9PSEU</name>
<comment type="caution">
    <text evidence="11">The sequence shown here is derived from an EMBL/GenBank/DDBJ whole genome shotgun (WGS) entry which is preliminary data.</text>
</comment>
<evidence type="ECO:0000256" key="4">
    <source>
        <dbReference type="ARBA" id="ARBA00022989"/>
    </source>
</evidence>
<organism evidence="11 12">
    <name type="scientific">Pseudonocardia humida</name>
    <dbReference type="NCBI Taxonomy" id="2800819"/>
    <lineage>
        <taxon>Bacteria</taxon>
        <taxon>Bacillati</taxon>
        <taxon>Actinomycetota</taxon>
        <taxon>Actinomycetes</taxon>
        <taxon>Pseudonocardiales</taxon>
        <taxon>Pseudonocardiaceae</taxon>
        <taxon>Pseudonocardia</taxon>
    </lineage>
</organism>
<sequence length="470" mass="48416">MDPRRFTRRVRGTLRRDPHGLLHGGPPTTPALRPIGPEVPSDSHVQQVLDLCMQVGEVLLSSGENAEETTARMLRISEAAGLPTVDVDITFTSITMCCHRGNAAAPVTSMRLIRYRTLDLSRLAQVYRVVERVERGRLDVRAAAVALDAAVRAAHPYPRWVATAGWAGLSASVAVLLGAEPLTAVVAFVVTALIDRVGRLLGRWQLPAFFQQVCGGFLATGSTLVLFATGLFAEGTRPSLVVAAGITVLLSGLSVVGTVQDAIGSYYVTAAGRAAEIALLSAGLLTGVVLALKIGFTFGVNLEVAEALAPGVGRFSLAAVAAGVGAACYALAGYAPLRSLLAAGLAGTAGWITYGATVQLLDLGPVAATGSAAVVVGAAAGLLRRRGGVQSLVVTLAGITPLLPGLVAYRGFYQLAVEGLADGLVTVTLALGVGLALAAGVALGDFMTRPRRPRPAGPARTDEPEVQPES</sequence>
<reference evidence="11" key="1">
    <citation type="submission" date="2021-04" db="EMBL/GenBank/DDBJ databases">
        <title>Pseudonocardia sp. nov., isolated from sandy soil of mangrove forest.</title>
        <authorList>
            <person name="Zan Z."/>
            <person name="Huang R."/>
            <person name="Liu W."/>
        </authorList>
    </citation>
    <scope>NUCLEOTIDE SEQUENCE</scope>
    <source>
        <strain evidence="11">S2-4</strain>
    </source>
</reference>
<feature type="transmembrane region" description="Helical" evidence="8">
    <location>
        <begin position="277"/>
        <end position="300"/>
    </location>
</feature>
<dbReference type="Pfam" id="PF12821">
    <property type="entry name" value="ThrE_2"/>
    <property type="match status" value="1"/>
</dbReference>
<keyword evidence="3 8" id="KW-0812">Transmembrane</keyword>
<dbReference type="InterPro" id="IPR024528">
    <property type="entry name" value="ThrE_2"/>
</dbReference>
<feature type="compositionally biased region" description="Basic residues" evidence="7">
    <location>
        <begin position="1"/>
        <end position="13"/>
    </location>
</feature>
<feature type="domain" description="Threonine/Serine exporter ThrE" evidence="10">
    <location>
        <begin position="320"/>
        <end position="446"/>
    </location>
</feature>
<dbReference type="PANTHER" id="PTHR34390:SF2">
    <property type="entry name" value="SUCCINATE TRANSPORTER SUBUNIT YJJP-RELATED"/>
    <property type="match status" value="1"/>
</dbReference>
<keyword evidence="2" id="KW-1003">Cell membrane</keyword>
<dbReference type="InterPro" id="IPR010619">
    <property type="entry name" value="ThrE-like_N"/>
</dbReference>
<proteinExistence type="inferred from homology"/>